<comment type="caution">
    <text evidence="2">The sequence shown here is derived from an EMBL/GenBank/DDBJ whole genome shotgun (WGS) entry which is preliminary data.</text>
</comment>
<proteinExistence type="predicted"/>
<feature type="transmembrane region" description="Helical" evidence="1">
    <location>
        <begin position="24"/>
        <end position="45"/>
    </location>
</feature>
<keyword evidence="1" id="KW-0812">Transmembrane</keyword>
<dbReference type="Proteomes" id="UP000435112">
    <property type="component" value="Unassembled WGS sequence"/>
</dbReference>
<evidence type="ECO:0000313" key="3">
    <source>
        <dbReference type="Proteomes" id="UP000435112"/>
    </source>
</evidence>
<keyword evidence="1" id="KW-1133">Transmembrane helix</keyword>
<dbReference type="EMBL" id="QXFU01012210">
    <property type="protein sequence ID" value="KAE8951816.1"/>
    <property type="molecule type" value="Genomic_DNA"/>
</dbReference>
<dbReference type="AlphaFoldDB" id="A0A6A3G564"/>
<evidence type="ECO:0000256" key="1">
    <source>
        <dbReference type="SAM" id="Phobius"/>
    </source>
</evidence>
<organism evidence="2 3">
    <name type="scientific">Phytophthora rubi</name>
    <dbReference type="NCBI Taxonomy" id="129364"/>
    <lineage>
        <taxon>Eukaryota</taxon>
        <taxon>Sar</taxon>
        <taxon>Stramenopiles</taxon>
        <taxon>Oomycota</taxon>
        <taxon>Peronosporomycetes</taxon>
        <taxon>Peronosporales</taxon>
        <taxon>Peronosporaceae</taxon>
        <taxon>Phytophthora</taxon>
    </lineage>
</organism>
<evidence type="ECO:0000313" key="2">
    <source>
        <dbReference type="EMBL" id="KAE8951816.1"/>
    </source>
</evidence>
<reference evidence="2 3" key="1">
    <citation type="submission" date="2018-09" db="EMBL/GenBank/DDBJ databases">
        <title>Genomic investigation of the strawberry pathogen Phytophthora fragariae indicates pathogenicity is determined by transcriptional variation in three key races.</title>
        <authorList>
            <person name="Adams T.M."/>
            <person name="Armitage A.D."/>
            <person name="Sobczyk M.K."/>
            <person name="Bates H.J."/>
            <person name="Dunwell J.M."/>
            <person name="Nellist C.F."/>
            <person name="Harrison R.J."/>
        </authorList>
    </citation>
    <scope>NUCLEOTIDE SEQUENCE [LARGE SCALE GENOMIC DNA]</scope>
    <source>
        <strain evidence="2 3">SCRP324</strain>
    </source>
</reference>
<name>A0A6A3G564_9STRA</name>
<gene>
    <name evidence="2" type="ORF">PR002_g32852</name>
</gene>
<feature type="non-terminal residue" evidence="2">
    <location>
        <position position="64"/>
    </location>
</feature>
<sequence>MQLPMPEVLFKNLSSSVPVPVEEIMTTTFNLFVGLSLIAGALLAYDTTCAGPYKVMNSNHQHSV</sequence>
<keyword evidence="1" id="KW-0472">Membrane</keyword>
<accession>A0A6A3G564</accession>
<protein>
    <submittedName>
        <fullName evidence="2">Uncharacterized protein</fullName>
    </submittedName>
</protein>